<evidence type="ECO:0000313" key="1">
    <source>
        <dbReference type="EMBL" id="WOG95621.1"/>
    </source>
</evidence>
<name>A0A165A433_DAUCS</name>
<protein>
    <submittedName>
        <fullName evidence="1">Uncharacterized protein</fullName>
    </submittedName>
</protein>
<gene>
    <name evidence="1" type="ORF">DCAR_0414947</name>
</gene>
<dbReference type="AlphaFoldDB" id="A0A165A433"/>
<sequence length="158" mass="17600">MEDVNVLLVGLPGAGSSTLFKKLLELGDQSMYMEHSVALIERDTKRFYISELPSSYTYEPGLLKWGSLADIAVLIIPGSENIDNNWETLIHTVKCVCCIKALGIPKIVVAVNKIDNLSYSSYNTHQGRGIGVCYNVHYRDEEEGNELLYFSCSIVKCC</sequence>
<proteinExistence type="predicted"/>
<reference evidence="1" key="2">
    <citation type="submission" date="2022-03" db="EMBL/GenBank/DDBJ databases">
        <title>Draft title - Genomic analysis of global carrot germplasm unveils the trajectory of domestication and the origin of high carotenoid orange carrot.</title>
        <authorList>
            <person name="Iorizzo M."/>
            <person name="Ellison S."/>
            <person name="Senalik D."/>
            <person name="Macko-Podgorni A."/>
            <person name="Grzebelus D."/>
            <person name="Bostan H."/>
            <person name="Rolling W."/>
            <person name="Curaba J."/>
            <person name="Simon P."/>
        </authorList>
    </citation>
    <scope>NUCLEOTIDE SEQUENCE</scope>
    <source>
        <tissue evidence="1">Leaf</tissue>
    </source>
</reference>
<accession>A0A165A433</accession>
<dbReference type="EMBL" id="CP093346">
    <property type="protein sequence ID" value="WOG95621.1"/>
    <property type="molecule type" value="Genomic_DNA"/>
</dbReference>
<dbReference type="Gramene" id="KZM96881">
    <property type="protein sequence ID" value="KZM96881"/>
    <property type="gene ID" value="DCAR_015757"/>
</dbReference>
<reference evidence="1" key="1">
    <citation type="journal article" date="2016" name="Nat. Genet.">
        <title>A high-quality carrot genome assembly provides new insights into carotenoid accumulation and asterid genome evolution.</title>
        <authorList>
            <person name="Iorizzo M."/>
            <person name="Ellison S."/>
            <person name="Senalik D."/>
            <person name="Zeng P."/>
            <person name="Satapoomin P."/>
            <person name="Huang J."/>
            <person name="Bowman M."/>
            <person name="Iovene M."/>
            <person name="Sanseverino W."/>
            <person name="Cavagnaro P."/>
            <person name="Yildiz M."/>
            <person name="Macko-Podgorni A."/>
            <person name="Moranska E."/>
            <person name="Grzebelus E."/>
            <person name="Grzebelus D."/>
            <person name="Ashrafi H."/>
            <person name="Zheng Z."/>
            <person name="Cheng S."/>
            <person name="Spooner D."/>
            <person name="Van Deynze A."/>
            <person name="Simon P."/>
        </authorList>
    </citation>
    <scope>NUCLEOTIDE SEQUENCE</scope>
    <source>
        <tissue evidence="1">Leaf</tissue>
    </source>
</reference>
<dbReference type="SUPFAM" id="SSF52540">
    <property type="entry name" value="P-loop containing nucleoside triphosphate hydrolases"/>
    <property type="match status" value="1"/>
</dbReference>
<organism evidence="1 2">
    <name type="scientific">Daucus carota subsp. sativus</name>
    <name type="common">Carrot</name>
    <dbReference type="NCBI Taxonomy" id="79200"/>
    <lineage>
        <taxon>Eukaryota</taxon>
        <taxon>Viridiplantae</taxon>
        <taxon>Streptophyta</taxon>
        <taxon>Embryophyta</taxon>
        <taxon>Tracheophyta</taxon>
        <taxon>Spermatophyta</taxon>
        <taxon>Magnoliopsida</taxon>
        <taxon>eudicotyledons</taxon>
        <taxon>Gunneridae</taxon>
        <taxon>Pentapetalae</taxon>
        <taxon>asterids</taxon>
        <taxon>campanulids</taxon>
        <taxon>Apiales</taxon>
        <taxon>Apiaceae</taxon>
        <taxon>Apioideae</taxon>
        <taxon>Scandiceae</taxon>
        <taxon>Daucinae</taxon>
        <taxon>Daucus</taxon>
        <taxon>Daucus sect. Daucus</taxon>
    </lineage>
</organism>
<dbReference type="InterPro" id="IPR027417">
    <property type="entry name" value="P-loop_NTPase"/>
</dbReference>
<dbReference type="Proteomes" id="UP000077755">
    <property type="component" value="Chromosome 4"/>
</dbReference>
<dbReference type="Gene3D" id="3.40.50.300">
    <property type="entry name" value="P-loop containing nucleotide triphosphate hydrolases"/>
    <property type="match status" value="1"/>
</dbReference>
<keyword evidence="2" id="KW-1185">Reference proteome</keyword>
<evidence type="ECO:0000313" key="2">
    <source>
        <dbReference type="Proteomes" id="UP000077755"/>
    </source>
</evidence>